<keyword evidence="10" id="KW-1185">Reference proteome</keyword>
<feature type="binding site" evidence="6">
    <location>
        <position position="201"/>
    </location>
    <ligand>
        <name>a divalent metal cation</name>
        <dbReference type="ChEBI" id="CHEBI:60240"/>
        <label>2</label>
        <note>catalytic</note>
    </ligand>
</feature>
<feature type="binding site" evidence="6">
    <location>
        <position position="232"/>
    </location>
    <ligand>
        <name>a divalent metal cation</name>
        <dbReference type="ChEBI" id="CHEBI:60240"/>
        <label>1</label>
    </ligand>
</feature>
<dbReference type="PANTHER" id="PTHR43330:SF13">
    <property type="entry name" value="METHIONINE AMINOPEPTIDASE 2"/>
    <property type="match status" value="1"/>
</dbReference>
<dbReference type="CDD" id="cd01086">
    <property type="entry name" value="MetAP1"/>
    <property type="match status" value="1"/>
</dbReference>
<feature type="binding site" evidence="6">
    <location>
        <position position="104"/>
    </location>
    <ligand>
        <name>a divalent metal cation</name>
        <dbReference type="ChEBI" id="CHEBI:60240"/>
        <label>1</label>
    </ligand>
</feature>
<evidence type="ECO:0000256" key="7">
    <source>
        <dbReference type="RuleBase" id="RU003653"/>
    </source>
</evidence>
<dbReference type="GO" id="GO:0004239">
    <property type="term" value="F:initiator methionyl aminopeptidase activity"/>
    <property type="evidence" value="ECO:0007669"/>
    <property type="project" value="UniProtKB-UniRule"/>
</dbReference>
<evidence type="ECO:0000313" key="9">
    <source>
        <dbReference type="EMBL" id="TQV84640.1"/>
    </source>
</evidence>
<organism evidence="9 10">
    <name type="scientific">Exilibacterium tricleocarpae</name>
    <dbReference type="NCBI Taxonomy" id="2591008"/>
    <lineage>
        <taxon>Bacteria</taxon>
        <taxon>Pseudomonadati</taxon>
        <taxon>Pseudomonadota</taxon>
        <taxon>Gammaproteobacteria</taxon>
        <taxon>Cellvibrionales</taxon>
        <taxon>Cellvibrionaceae</taxon>
        <taxon>Exilibacterium</taxon>
    </lineage>
</organism>
<dbReference type="PRINTS" id="PR00599">
    <property type="entry name" value="MAPEPTIDASE"/>
</dbReference>
<comment type="catalytic activity">
    <reaction evidence="6 7">
        <text>Release of N-terminal amino acids, preferentially methionine, from peptides and arylamides.</text>
        <dbReference type="EC" id="3.4.11.18"/>
    </reaction>
</comment>
<feature type="binding site" evidence="6">
    <location>
        <position position="104"/>
    </location>
    <ligand>
        <name>a divalent metal cation</name>
        <dbReference type="ChEBI" id="CHEBI:60240"/>
        <label>2</label>
        <note>catalytic</note>
    </ligand>
</feature>
<keyword evidence="2 6" id="KW-0031">Aminopeptidase</keyword>
<evidence type="ECO:0000256" key="5">
    <source>
        <dbReference type="ARBA" id="ARBA00022801"/>
    </source>
</evidence>
<evidence type="ECO:0000256" key="6">
    <source>
        <dbReference type="HAMAP-Rule" id="MF_01974"/>
    </source>
</evidence>
<feature type="domain" description="Peptidase M24" evidence="8">
    <location>
        <begin position="13"/>
        <end position="239"/>
    </location>
</feature>
<comment type="caution">
    <text evidence="9">The sequence shown here is derived from an EMBL/GenBank/DDBJ whole genome shotgun (WGS) entry which is preliminary data.</text>
</comment>
<comment type="similarity">
    <text evidence="6">Belongs to the peptidase M24A family. Methionine aminopeptidase type 1 subfamily.</text>
</comment>
<dbReference type="EC" id="3.4.11.18" evidence="6 7"/>
<evidence type="ECO:0000256" key="4">
    <source>
        <dbReference type="ARBA" id="ARBA00022723"/>
    </source>
</evidence>
<dbReference type="InterPro" id="IPR001714">
    <property type="entry name" value="Pept_M24_MAP"/>
</dbReference>
<evidence type="ECO:0000256" key="2">
    <source>
        <dbReference type="ARBA" id="ARBA00022438"/>
    </source>
</evidence>
<keyword evidence="4 6" id="KW-0479">Metal-binding</keyword>
<feature type="binding site" evidence="6">
    <location>
        <position position="93"/>
    </location>
    <ligand>
        <name>a divalent metal cation</name>
        <dbReference type="ChEBI" id="CHEBI:60240"/>
        <label>1</label>
    </ligand>
</feature>
<protein>
    <recommendedName>
        <fullName evidence="6 7">Methionine aminopeptidase</fullName>
        <shortName evidence="6">MAP</shortName>
        <shortName evidence="6">MetAP</shortName>
        <ecNumber evidence="6 7">3.4.11.18</ecNumber>
    </recommendedName>
    <alternativeName>
        <fullName evidence="6">Peptidase M</fullName>
    </alternativeName>
</protein>
<evidence type="ECO:0000256" key="3">
    <source>
        <dbReference type="ARBA" id="ARBA00022670"/>
    </source>
</evidence>
<keyword evidence="5 6" id="KW-0378">Hydrolase</keyword>
<dbReference type="InterPro" id="IPR036005">
    <property type="entry name" value="Creatinase/aminopeptidase-like"/>
</dbReference>
<dbReference type="NCBIfam" id="TIGR00500">
    <property type="entry name" value="met_pdase_I"/>
    <property type="match status" value="1"/>
</dbReference>
<gene>
    <name evidence="6 9" type="primary">map</name>
    <name evidence="9" type="ORF">FKG94_03720</name>
</gene>
<dbReference type="GO" id="GO:0046872">
    <property type="term" value="F:metal ion binding"/>
    <property type="evidence" value="ECO:0007669"/>
    <property type="project" value="UniProtKB-UniRule"/>
</dbReference>
<dbReference type="PANTHER" id="PTHR43330">
    <property type="entry name" value="METHIONINE AMINOPEPTIDASE"/>
    <property type="match status" value="1"/>
</dbReference>
<dbReference type="EMBL" id="VHSG01000005">
    <property type="protein sequence ID" value="TQV84640.1"/>
    <property type="molecule type" value="Genomic_DNA"/>
</dbReference>
<dbReference type="SUPFAM" id="SSF55920">
    <property type="entry name" value="Creatinase/aminopeptidase"/>
    <property type="match status" value="1"/>
</dbReference>
<name>A0A545U597_9GAMM</name>
<dbReference type="Pfam" id="PF00557">
    <property type="entry name" value="Peptidase_M24"/>
    <property type="match status" value="1"/>
</dbReference>
<proteinExistence type="inferred from homology"/>
<feature type="binding site" evidence="6">
    <location>
        <position position="232"/>
    </location>
    <ligand>
        <name>a divalent metal cation</name>
        <dbReference type="ChEBI" id="CHEBI:60240"/>
        <label>2</label>
        <note>catalytic</note>
    </ligand>
</feature>
<keyword evidence="3 6" id="KW-0645">Protease</keyword>
<dbReference type="Proteomes" id="UP000319732">
    <property type="component" value="Unassembled WGS sequence"/>
</dbReference>
<evidence type="ECO:0000259" key="8">
    <source>
        <dbReference type="Pfam" id="PF00557"/>
    </source>
</evidence>
<feature type="binding site" evidence="6">
    <location>
        <position position="76"/>
    </location>
    <ligand>
        <name>substrate</name>
    </ligand>
</feature>
<dbReference type="GO" id="GO:0006508">
    <property type="term" value="P:proteolysis"/>
    <property type="evidence" value="ECO:0007669"/>
    <property type="project" value="UniProtKB-KW"/>
</dbReference>
<feature type="binding site" evidence="6">
    <location>
        <position position="167"/>
    </location>
    <ligand>
        <name>a divalent metal cation</name>
        <dbReference type="ChEBI" id="CHEBI:60240"/>
        <label>2</label>
        <note>catalytic</note>
    </ligand>
</feature>
<dbReference type="InterPro" id="IPR000994">
    <property type="entry name" value="Pept_M24"/>
</dbReference>
<dbReference type="Gene3D" id="3.90.230.10">
    <property type="entry name" value="Creatinase/methionine aminopeptidase superfamily"/>
    <property type="match status" value="1"/>
</dbReference>
<feature type="binding site" evidence="6">
    <location>
        <position position="174"/>
    </location>
    <ligand>
        <name>substrate</name>
    </ligand>
</feature>
<dbReference type="HAMAP" id="MF_01974">
    <property type="entry name" value="MetAP_1"/>
    <property type="match status" value="1"/>
</dbReference>
<evidence type="ECO:0000313" key="10">
    <source>
        <dbReference type="Proteomes" id="UP000319732"/>
    </source>
</evidence>
<reference evidence="9 10" key="1">
    <citation type="submission" date="2019-06" db="EMBL/GenBank/DDBJ databases">
        <title>Whole genome sequence for Cellvibrionaceae sp. R142.</title>
        <authorList>
            <person name="Wang G."/>
        </authorList>
    </citation>
    <scope>NUCLEOTIDE SEQUENCE [LARGE SCALE GENOMIC DNA]</scope>
    <source>
        <strain evidence="9 10">R142</strain>
    </source>
</reference>
<dbReference type="InterPro" id="IPR002467">
    <property type="entry name" value="Pept_M24A_MAP1"/>
</dbReference>
<dbReference type="OrthoDB" id="9761809at2"/>
<dbReference type="RefSeq" id="WP_142902846.1">
    <property type="nucleotide sequence ID" value="NZ_ML660088.1"/>
</dbReference>
<comment type="cofactor">
    <cofactor evidence="6">
        <name>Co(2+)</name>
        <dbReference type="ChEBI" id="CHEBI:48828"/>
    </cofactor>
    <cofactor evidence="6">
        <name>Zn(2+)</name>
        <dbReference type="ChEBI" id="CHEBI:29105"/>
    </cofactor>
    <cofactor evidence="6">
        <name>Mn(2+)</name>
        <dbReference type="ChEBI" id="CHEBI:29035"/>
    </cofactor>
    <cofactor evidence="6">
        <name>Fe(2+)</name>
        <dbReference type="ChEBI" id="CHEBI:29033"/>
    </cofactor>
    <text evidence="6">Binds 2 divalent metal cations per subunit. Has a high-affinity and a low affinity metal-binding site. The true nature of the physiological cofactor is under debate. The enzyme is active with cobalt, zinc, manganese or divalent iron ions. Most likely, methionine aminopeptidases function as mononuclear Fe(2+)-metalloproteases under physiological conditions, and the catalytically relevant metal-binding site has been assigned to the histidine-containing high-affinity site.</text>
</comment>
<accession>A0A545U597</accession>
<comment type="function">
    <text evidence="1 6">Removes the N-terminal methionine from nascent proteins. The N-terminal methionine is often cleaved when the second residue in the primary sequence is small and uncharged (Met-Ala-, Cys, Gly, Pro, Ser, Thr, or Val). Requires deformylation of the N(alpha)-formylated initiator methionine before it can be hydrolyzed.</text>
</comment>
<dbReference type="AlphaFoldDB" id="A0A545U597"/>
<sequence length="248" mass="26559">MTIETEGDLQALKGIGGIVARVLKEMIARTEPGMTTAELDDIGRVLLEKFEANSAPRLTYGFPGYTCISINEEAAHGVPGPRVIKAGDMVNIDVSAEKNGYFADTGGSFVVPPGSPLKARLLHSTRLALREACGRARAGQPLNGIGKAIQTVAKKSGLKIVKNLCSHGVGRQLHEEPAEITGYYEPRDRRQLHNGLVITIEPFLSSKSTCAVEADDGWTLVTGRGNLTAQFEHTMVITKGQPILLTVA</sequence>
<evidence type="ECO:0000256" key="1">
    <source>
        <dbReference type="ARBA" id="ARBA00002521"/>
    </source>
</evidence>
<comment type="subunit">
    <text evidence="6">Monomer.</text>
</comment>
<dbReference type="GO" id="GO:0070006">
    <property type="term" value="F:metalloaminopeptidase activity"/>
    <property type="evidence" value="ECO:0007669"/>
    <property type="project" value="UniProtKB-UniRule"/>
</dbReference>